<organism evidence="12 13">
    <name type="scientific">Chloropicon roscoffensis</name>
    <dbReference type="NCBI Taxonomy" id="1461544"/>
    <lineage>
        <taxon>Eukaryota</taxon>
        <taxon>Viridiplantae</taxon>
        <taxon>Chlorophyta</taxon>
        <taxon>Chloropicophyceae</taxon>
        <taxon>Chloropicales</taxon>
        <taxon>Chloropicaceae</taxon>
        <taxon>Chloropicon</taxon>
    </lineage>
</organism>
<evidence type="ECO:0000256" key="10">
    <source>
        <dbReference type="SAM" id="MobiDB-lite"/>
    </source>
</evidence>
<keyword evidence="6" id="KW-0378">Hydrolase</keyword>
<evidence type="ECO:0000256" key="6">
    <source>
        <dbReference type="ARBA" id="ARBA00022801"/>
    </source>
</evidence>
<feature type="region of interest" description="Disordered" evidence="10">
    <location>
        <begin position="519"/>
        <end position="609"/>
    </location>
</feature>
<dbReference type="AlphaFoldDB" id="A0AAX4NY40"/>
<keyword evidence="8" id="KW-0234">DNA repair</keyword>
<dbReference type="CDD" id="cd20078">
    <property type="entry name" value="XPF_nuclease_XPF_euk"/>
    <property type="match status" value="1"/>
</dbReference>
<evidence type="ECO:0000256" key="3">
    <source>
        <dbReference type="ARBA" id="ARBA00022722"/>
    </source>
</evidence>
<evidence type="ECO:0000256" key="8">
    <source>
        <dbReference type="ARBA" id="ARBA00023204"/>
    </source>
</evidence>
<evidence type="ECO:0000313" key="13">
    <source>
        <dbReference type="Proteomes" id="UP001472866"/>
    </source>
</evidence>
<dbReference type="SUPFAM" id="SSF52980">
    <property type="entry name" value="Restriction endonuclease-like"/>
    <property type="match status" value="1"/>
</dbReference>
<evidence type="ECO:0000256" key="1">
    <source>
        <dbReference type="ARBA" id="ARBA00004123"/>
    </source>
</evidence>
<name>A0AAX4NY40_9CHLO</name>
<evidence type="ECO:0000256" key="4">
    <source>
        <dbReference type="ARBA" id="ARBA00022759"/>
    </source>
</evidence>
<feature type="domain" description="ERCC4" evidence="11">
    <location>
        <begin position="765"/>
        <end position="845"/>
    </location>
</feature>
<dbReference type="GO" id="GO:0000014">
    <property type="term" value="F:single-stranded DNA endodeoxyribonuclease activity"/>
    <property type="evidence" value="ECO:0007669"/>
    <property type="project" value="TreeGrafter"/>
</dbReference>
<feature type="compositionally biased region" description="Gly residues" evidence="10">
    <location>
        <begin position="592"/>
        <end position="606"/>
    </location>
</feature>
<dbReference type="FunFam" id="3.40.50.10130:FF:000002">
    <property type="entry name" value="DNA repair endonuclease XPF"/>
    <property type="match status" value="1"/>
</dbReference>
<dbReference type="InterPro" id="IPR006166">
    <property type="entry name" value="ERCC4_domain"/>
</dbReference>
<dbReference type="GO" id="GO:0000110">
    <property type="term" value="C:nucleotide-excision repair factor 1 complex"/>
    <property type="evidence" value="ECO:0007669"/>
    <property type="project" value="TreeGrafter"/>
</dbReference>
<proteinExistence type="inferred from homology"/>
<dbReference type="Proteomes" id="UP001472866">
    <property type="component" value="Chromosome 01"/>
</dbReference>
<dbReference type="GO" id="GO:0000724">
    <property type="term" value="P:double-strand break repair via homologous recombination"/>
    <property type="evidence" value="ECO:0007669"/>
    <property type="project" value="TreeGrafter"/>
</dbReference>
<dbReference type="InterPro" id="IPR010994">
    <property type="entry name" value="RuvA_2-like"/>
</dbReference>
<keyword evidence="9" id="KW-0539">Nucleus</keyword>
<comment type="subcellular location">
    <subcellularLocation>
        <location evidence="1">Nucleus</location>
    </subcellularLocation>
</comment>
<gene>
    <name evidence="12" type="ORF">HKI87_01g00620</name>
</gene>
<keyword evidence="13" id="KW-1185">Reference proteome</keyword>
<dbReference type="InterPro" id="IPR011335">
    <property type="entry name" value="Restrct_endonuc-II-like"/>
</dbReference>
<evidence type="ECO:0000313" key="12">
    <source>
        <dbReference type="EMBL" id="WZN58539.1"/>
    </source>
</evidence>
<dbReference type="PANTHER" id="PTHR10150:SF0">
    <property type="entry name" value="DNA REPAIR ENDONUCLEASE XPF"/>
    <property type="match status" value="1"/>
</dbReference>
<evidence type="ECO:0000259" key="11">
    <source>
        <dbReference type="SMART" id="SM00891"/>
    </source>
</evidence>
<dbReference type="Gene3D" id="3.40.50.10130">
    <property type="match status" value="1"/>
</dbReference>
<comment type="similarity">
    <text evidence="2">Belongs to the XPF family.</text>
</comment>
<dbReference type="Pfam" id="PF02732">
    <property type="entry name" value="ERCC4"/>
    <property type="match status" value="1"/>
</dbReference>
<evidence type="ECO:0000256" key="2">
    <source>
        <dbReference type="ARBA" id="ARBA00010015"/>
    </source>
</evidence>
<dbReference type="GO" id="GO:1901255">
    <property type="term" value="P:nucleotide-excision repair involved in interstrand cross-link repair"/>
    <property type="evidence" value="ECO:0007669"/>
    <property type="project" value="TreeGrafter"/>
</dbReference>
<reference evidence="12 13" key="1">
    <citation type="submission" date="2024-03" db="EMBL/GenBank/DDBJ databases">
        <title>Complete genome sequence of the green alga Chloropicon roscoffensis RCC1871.</title>
        <authorList>
            <person name="Lemieux C."/>
            <person name="Pombert J.-F."/>
            <person name="Otis C."/>
            <person name="Turmel M."/>
        </authorList>
    </citation>
    <scope>NUCLEOTIDE SEQUENCE [LARGE SCALE GENOMIC DNA]</scope>
    <source>
        <strain evidence="12 13">RCC1871</strain>
    </source>
</reference>
<dbReference type="GO" id="GO:0003684">
    <property type="term" value="F:damaged DNA binding"/>
    <property type="evidence" value="ECO:0007669"/>
    <property type="project" value="TreeGrafter"/>
</dbReference>
<dbReference type="InterPro" id="IPR047520">
    <property type="entry name" value="XPF_nuclease"/>
</dbReference>
<evidence type="ECO:0000256" key="7">
    <source>
        <dbReference type="ARBA" id="ARBA00023125"/>
    </source>
</evidence>
<dbReference type="EMBL" id="CP151501">
    <property type="protein sequence ID" value="WZN58539.1"/>
    <property type="molecule type" value="Genomic_DNA"/>
</dbReference>
<dbReference type="Gene3D" id="1.10.150.20">
    <property type="entry name" value="5' to 3' exonuclease, C-terminal subdomain"/>
    <property type="match status" value="1"/>
</dbReference>
<dbReference type="PANTHER" id="PTHR10150">
    <property type="entry name" value="DNA REPAIR ENDONUCLEASE XPF"/>
    <property type="match status" value="1"/>
</dbReference>
<dbReference type="GO" id="GO:0000712">
    <property type="term" value="P:resolution of meiotic recombination intermediates"/>
    <property type="evidence" value="ECO:0007669"/>
    <property type="project" value="TreeGrafter"/>
</dbReference>
<keyword evidence="4 12" id="KW-0255">Endonuclease</keyword>
<keyword evidence="7" id="KW-0238">DNA-binding</keyword>
<evidence type="ECO:0000256" key="9">
    <source>
        <dbReference type="ARBA" id="ARBA00023242"/>
    </source>
</evidence>
<dbReference type="SUPFAM" id="SSF47781">
    <property type="entry name" value="RuvA domain 2-like"/>
    <property type="match status" value="1"/>
</dbReference>
<accession>A0AAX4NY40</accession>
<keyword evidence="3" id="KW-0540">Nuclease</keyword>
<keyword evidence="5" id="KW-0227">DNA damage</keyword>
<sequence length="997" mass="107705">MARGLGFHEAIVEELTAREGEAPASESGVPLRNPSSLVVLGEGLGLSQVVAELLVRLLTTRLETEPTLVILVGFTEVQRRSVLAHVTRRRQATHGAAMADLPTVGEVDAAVGSAERSKLYAAGGCLFVTTRILTVDLLQRRLSPRRVAGVCVGSAHRMKDDSGEAFCVRMFRGQAQGSGGSGEAEARGEGNDGNVRGFVHAFTDEPTSFAGTFKVEHVMKALQLRRVFLWPRFEARVQESLQPAPAAEVEAAEEKEEKEGEVVVVDAEGAAGGSSAMPEVVEISIPVTPSMDRIQGSLASAMESCLKELGHHKFLGLEFDLTVSNNLFRDFGRSVQRQLDKRWHLVSRKTKQITRDLSTLRRLAFCVLRYDGPTFLQYLEMLRATEGVNSIWLFLDEAHLIFDEAKRRVYRVVAPDVKVGATSAAPHKVVPVLEQPGKWAHLKQVLEEVQRDRRQMLGEDGAGCSQSLSQSQGGEDPLPILVLTQEKLVGAQLEAMLRVGGLAIMKEAFNQYLEWREVSAKGGGGGGKTAGASRGSKKGRGRDRAKAKANDQSLKMKGAAGSSKRHEDAALRATSPLDRPGVSKGKKRKKAGGGPGGAEEAGGGEEGTPHLMEGVHFYALEGRELELELHRLRPAFVVLYDQSPAAIRELEVYSASALLCPEARQDRLLRIYMLFYAESLEQQKFCAAVDRERKVFKSLIQQKAVMMCPISEDGKAVVERPQGGLGDPLGTAVPLLPFGSGGTANNAITRNAGGLLAMAKKRAGEVVVDMREFGSSLPGVLHAHGFRVSPCTLEVGDYVLSPEICVERKSIPDLIQSFTTGRLYTQAQAMAKHYKYPVLLIEFSGDKAFALQGVDDWSSGGDISQRALGSKLALLAIHVPKLRVIWSRSTQATSDVFEQLKSNQEEPSLETAQQIGIPEDPHLRNAAESNEAALDVLRRLPGVTAANFRQLARAGVTLSGAAAMSEAELKKAMSSAKGAKALYNLLSSPCVGVPSIN</sequence>
<dbReference type="SMART" id="SM00891">
    <property type="entry name" value="ERCC4"/>
    <property type="match status" value="1"/>
</dbReference>
<evidence type="ECO:0000256" key="5">
    <source>
        <dbReference type="ARBA" id="ARBA00022763"/>
    </source>
</evidence>
<protein>
    <submittedName>
        <fullName evidence="12">DNA repair endonuclease XPF</fullName>
    </submittedName>
</protein>
<dbReference type="GO" id="GO:0003697">
    <property type="term" value="F:single-stranded DNA binding"/>
    <property type="evidence" value="ECO:0007669"/>
    <property type="project" value="TreeGrafter"/>
</dbReference>